<reference evidence="2 3" key="1">
    <citation type="submission" date="2015-07" db="EMBL/GenBank/DDBJ databases">
        <title>The genome of Melipona quadrifasciata.</title>
        <authorList>
            <person name="Pan H."/>
            <person name="Kapheim K."/>
        </authorList>
    </citation>
    <scope>NUCLEOTIDE SEQUENCE [LARGE SCALE GENOMIC DNA]</scope>
    <source>
        <strain evidence="2">0111107301</strain>
        <tissue evidence="2">Whole body</tissue>
    </source>
</reference>
<evidence type="ECO:0000256" key="1">
    <source>
        <dbReference type="SAM" id="MobiDB-lite"/>
    </source>
</evidence>
<feature type="region of interest" description="Disordered" evidence="1">
    <location>
        <begin position="27"/>
        <end position="57"/>
    </location>
</feature>
<organism evidence="2 3">
    <name type="scientific">Melipona quadrifasciata</name>
    <dbReference type="NCBI Taxonomy" id="166423"/>
    <lineage>
        <taxon>Eukaryota</taxon>
        <taxon>Metazoa</taxon>
        <taxon>Ecdysozoa</taxon>
        <taxon>Arthropoda</taxon>
        <taxon>Hexapoda</taxon>
        <taxon>Insecta</taxon>
        <taxon>Pterygota</taxon>
        <taxon>Neoptera</taxon>
        <taxon>Endopterygota</taxon>
        <taxon>Hymenoptera</taxon>
        <taxon>Apocrita</taxon>
        <taxon>Aculeata</taxon>
        <taxon>Apoidea</taxon>
        <taxon>Anthophila</taxon>
        <taxon>Apidae</taxon>
        <taxon>Melipona</taxon>
    </lineage>
</organism>
<name>A0A0M9A1X6_9HYME</name>
<dbReference type="EMBL" id="KQ435783">
    <property type="protein sequence ID" value="KOX74726.1"/>
    <property type="molecule type" value="Genomic_DNA"/>
</dbReference>
<evidence type="ECO:0000313" key="3">
    <source>
        <dbReference type="Proteomes" id="UP000053105"/>
    </source>
</evidence>
<dbReference type="AlphaFoldDB" id="A0A0M9A1X6"/>
<proteinExistence type="predicted"/>
<sequence>MNKRTVVGKRRAQKPAIKSRRTCWLFKASTPTPGTTEMKPARKKSVLYEDAPDLTTP</sequence>
<accession>A0A0M9A1X6</accession>
<dbReference type="Proteomes" id="UP000053105">
    <property type="component" value="Unassembled WGS sequence"/>
</dbReference>
<gene>
    <name evidence="2" type="ORF">WN51_13161</name>
</gene>
<protein>
    <submittedName>
        <fullName evidence="2">Uncharacterized protein</fullName>
    </submittedName>
</protein>
<keyword evidence="3" id="KW-1185">Reference proteome</keyword>
<evidence type="ECO:0000313" key="2">
    <source>
        <dbReference type="EMBL" id="KOX74726.1"/>
    </source>
</evidence>